<proteinExistence type="predicted"/>
<feature type="non-terminal residue" evidence="1">
    <location>
        <position position="70"/>
    </location>
</feature>
<reference evidence="1" key="1">
    <citation type="submission" date="2020-11" db="EMBL/GenBank/DDBJ databases">
        <authorList>
            <consortium name="DOE Joint Genome Institute"/>
            <person name="Ahrendt S."/>
            <person name="Riley R."/>
            <person name="Andreopoulos W."/>
            <person name="Labutti K."/>
            <person name="Pangilinan J."/>
            <person name="Ruiz-Duenas F.J."/>
            <person name="Barrasa J.M."/>
            <person name="Sanchez-Garcia M."/>
            <person name="Camarero S."/>
            <person name="Miyauchi S."/>
            <person name="Serrano A."/>
            <person name="Linde D."/>
            <person name="Babiker R."/>
            <person name="Drula E."/>
            <person name="Ayuso-Fernandez I."/>
            <person name="Pacheco R."/>
            <person name="Padilla G."/>
            <person name="Ferreira P."/>
            <person name="Barriuso J."/>
            <person name="Kellner H."/>
            <person name="Castanera R."/>
            <person name="Alfaro M."/>
            <person name="Ramirez L."/>
            <person name="Pisabarro A.G."/>
            <person name="Kuo A."/>
            <person name="Tritt A."/>
            <person name="Lipzen A."/>
            <person name="He G."/>
            <person name="Yan M."/>
            <person name="Ng V."/>
            <person name="Cullen D."/>
            <person name="Martin F."/>
            <person name="Rosso M.-N."/>
            <person name="Henrissat B."/>
            <person name="Hibbett D."/>
            <person name="Martinez A.T."/>
            <person name="Grigoriev I.V."/>
        </authorList>
    </citation>
    <scope>NUCLEOTIDE SEQUENCE</scope>
    <source>
        <strain evidence="1">MF-IS2</strain>
    </source>
</reference>
<dbReference type="Proteomes" id="UP000807342">
    <property type="component" value="Unassembled WGS sequence"/>
</dbReference>
<name>A0A9P6C182_9AGAR</name>
<evidence type="ECO:0000313" key="2">
    <source>
        <dbReference type="Proteomes" id="UP000807342"/>
    </source>
</evidence>
<sequence>MRTACSPLPKGTEKLISQAFVVRDPHLVHHHPLCSMDARPSFAPEPEPFSSIPMIFHTGYDQPTQPTSFY</sequence>
<dbReference type="EMBL" id="MU151199">
    <property type="protein sequence ID" value="KAF9447457.1"/>
    <property type="molecule type" value="Genomic_DNA"/>
</dbReference>
<organism evidence="1 2">
    <name type="scientific">Macrolepiota fuliginosa MF-IS2</name>
    <dbReference type="NCBI Taxonomy" id="1400762"/>
    <lineage>
        <taxon>Eukaryota</taxon>
        <taxon>Fungi</taxon>
        <taxon>Dikarya</taxon>
        <taxon>Basidiomycota</taxon>
        <taxon>Agaricomycotina</taxon>
        <taxon>Agaricomycetes</taxon>
        <taxon>Agaricomycetidae</taxon>
        <taxon>Agaricales</taxon>
        <taxon>Agaricineae</taxon>
        <taxon>Agaricaceae</taxon>
        <taxon>Macrolepiota</taxon>
    </lineage>
</organism>
<comment type="caution">
    <text evidence="1">The sequence shown here is derived from an EMBL/GenBank/DDBJ whole genome shotgun (WGS) entry which is preliminary data.</text>
</comment>
<dbReference type="AlphaFoldDB" id="A0A9P6C182"/>
<protein>
    <submittedName>
        <fullName evidence="1">Uncharacterized protein</fullName>
    </submittedName>
</protein>
<gene>
    <name evidence="1" type="ORF">P691DRAFT_802351</name>
</gene>
<accession>A0A9P6C182</accession>
<evidence type="ECO:0000313" key="1">
    <source>
        <dbReference type="EMBL" id="KAF9447457.1"/>
    </source>
</evidence>
<keyword evidence="2" id="KW-1185">Reference proteome</keyword>